<dbReference type="OMA" id="MHGKDVN"/>
<dbReference type="PaxDb" id="44689-DDB0233340"/>
<dbReference type="SUPFAM" id="SSF54928">
    <property type="entry name" value="RNA-binding domain, RBD"/>
    <property type="match status" value="2"/>
</dbReference>
<dbReference type="SMART" id="SM00360">
    <property type="entry name" value="RRM"/>
    <property type="match status" value="2"/>
</dbReference>
<proteinExistence type="predicted"/>
<dbReference type="InterPro" id="IPR050502">
    <property type="entry name" value="Euk_RNA-bind_prot"/>
</dbReference>
<dbReference type="GO" id="GO:0000226">
    <property type="term" value="P:microtubule cytoskeleton organization"/>
    <property type="evidence" value="ECO:0000315"/>
    <property type="project" value="dictyBase"/>
</dbReference>
<name>Q54Q30_DICDI</name>
<dbReference type="PROSITE" id="PS50102">
    <property type="entry name" value="RRM"/>
    <property type="match status" value="2"/>
</dbReference>
<gene>
    <name evidence="5" type="ORF">DDB_G0284167</name>
</gene>
<reference evidence="5 6" key="1">
    <citation type="journal article" date="2005" name="Nature">
        <title>The genome of the social amoeba Dictyostelium discoideum.</title>
        <authorList>
            <consortium name="The Dictyostelium discoideum Sequencing Consortium"/>
            <person name="Eichinger L."/>
            <person name="Pachebat J.A."/>
            <person name="Glockner G."/>
            <person name="Rajandream M.A."/>
            <person name="Sucgang R."/>
            <person name="Berriman M."/>
            <person name="Song J."/>
            <person name="Olsen R."/>
            <person name="Szafranski K."/>
            <person name="Xu Q."/>
            <person name="Tunggal B."/>
            <person name="Kummerfeld S."/>
            <person name="Madera M."/>
            <person name="Konfortov B.A."/>
            <person name="Rivero F."/>
            <person name="Bankier A.T."/>
            <person name="Lehmann R."/>
            <person name="Hamlin N."/>
            <person name="Davies R."/>
            <person name="Gaudet P."/>
            <person name="Fey P."/>
            <person name="Pilcher K."/>
            <person name="Chen G."/>
            <person name="Saunders D."/>
            <person name="Sodergren E."/>
            <person name="Davis P."/>
            <person name="Kerhornou A."/>
            <person name="Nie X."/>
            <person name="Hall N."/>
            <person name="Anjard C."/>
            <person name="Hemphill L."/>
            <person name="Bason N."/>
            <person name="Farbrother P."/>
            <person name="Desany B."/>
            <person name="Just E."/>
            <person name="Morio T."/>
            <person name="Rost R."/>
            <person name="Churcher C."/>
            <person name="Cooper J."/>
            <person name="Haydock S."/>
            <person name="van Driessche N."/>
            <person name="Cronin A."/>
            <person name="Goodhead I."/>
            <person name="Muzny D."/>
            <person name="Mourier T."/>
            <person name="Pain A."/>
            <person name="Lu M."/>
            <person name="Harper D."/>
            <person name="Lindsay R."/>
            <person name="Hauser H."/>
            <person name="James K."/>
            <person name="Quiles M."/>
            <person name="Madan Babu M."/>
            <person name="Saito T."/>
            <person name="Buchrieser C."/>
            <person name="Wardroper A."/>
            <person name="Felder M."/>
            <person name="Thangavelu M."/>
            <person name="Johnson D."/>
            <person name="Knights A."/>
            <person name="Loulseged H."/>
            <person name="Mungall K."/>
            <person name="Oliver K."/>
            <person name="Price C."/>
            <person name="Quail M.A."/>
            <person name="Urushihara H."/>
            <person name="Hernandez J."/>
            <person name="Rabbinowitsch E."/>
            <person name="Steffen D."/>
            <person name="Sanders M."/>
            <person name="Ma J."/>
            <person name="Kohara Y."/>
            <person name="Sharp S."/>
            <person name="Simmonds M."/>
            <person name="Spiegler S."/>
            <person name="Tivey A."/>
            <person name="Sugano S."/>
            <person name="White B."/>
            <person name="Walker D."/>
            <person name="Woodward J."/>
            <person name="Winckler T."/>
            <person name="Tanaka Y."/>
            <person name="Shaulsky G."/>
            <person name="Schleicher M."/>
            <person name="Weinstock G."/>
            <person name="Rosenthal A."/>
            <person name="Cox E.C."/>
            <person name="Chisholm R.L."/>
            <person name="Gibbs R."/>
            <person name="Loomis W.F."/>
            <person name="Platzer M."/>
            <person name="Kay R.R."/>
            <person name="Williams J."/>
            <person name="Dear P.H."/>
            <person name="Noegel A.A."/>
            <person name="Barrell B."/>
            <person name="Kuspa A."/>
        </authorList>
    </citation>
    <scope>NUCLEOTIDE SEQUENCE [LARGE SCALE GENOMIC DNA]</scope>
    <source>
        <strain evidence="5 6">AX4</strain>
    </source>
</reference>
<dbReference type="HOGENOM" id="CLU_012062_9_1_1"/>
<evidence type="ECO:0000313" key="6">
    <source>
        <dbReference type="Proteomes" id="UP000002195"/>
    </source>
</evidence>
<dbReference type="PANTHER" id="PTHR48025">
    <property type="entry name" value="OS02G0815200 PROTEIN"/>
    <property type="match status" value="1"/>
</dbReference>
<keyword evidence="1 2" id="KW-0694">RNA-binding</keyword>
<dbReference type="GO" id="GO:0003729">
    <property type="term" value="F:mRNA binding"/>
    <property type="evidence" value="ECO:0000318"/>
    <property type="project" value="GO_Central"/>
</dbReference>
<feature type="compositionally biased region" description="Low complexity" evidence="3">
    <location>
        <begin position="153"/>
        <end position="179"/>
    </location>
</feature>
<dbReference type="Pfam" id="PF00076">
    <property type="entry name" value="RRM_1"/>
    <property type="match status" value="2"/>
</dbReference>
<feature type="domain" description="RRM" evidence="4">
    <location>
        <begin position="200"/>
        <end position="276"/>
    </location>
</feature>
<dbReference type="GO" id="GO:0003723">
    <property type="term" value="F:RNA binding"/>
    <property type="evidence" value="ECO:0000353"/>
    <property type="project" value="dictyBase"/>
</dbReference>
<evidence type="ECO:0000256" key="1">
    <source>
        <dbReference type="ARBA" id="ARBA00022884"/>
    </source>
</evidence>
<dbReference type="InterPro" id="IPR035979">
    <property type="entry name" value="RBD_domain_sf"/>
</dbReference>
<dbReference type="InterPro" id="IPR012677">
    <property type="entry name" value="Nucleotide-bd_a/b_plait_sf"/>
</dbReference>
<evidence type="ECO:0000313" key="5">
    <source>
        <dbReference type="EMBL" id="EAL65424.1"/>
    </source>
</evidence>
<dbReference type="eggNOG" id="KOG0118">
    <property type="taxonomic scope" value="Eukaryota"/>
</dbReference>
<dbReference type="dictyBase" id="DDB_G0284167">
    <property type="gene designation" value="rnp1A"/>
</dbReference>
<dbReference type="GeneID" id="8624438"/>
<dbReference type="EMBL" id="AAFI02000063">
    <property type="protein sequence ID" value="EAL65424.1"/>
    <property type="molecule type" value="Genomic_DNA"/>
</dbReference>
<dbReference type="GO" id="GO:0005634">
    <property type="term" value="C:nucleus"/>
    <property type="evidence" value="ECO:0000318"/>
    <property type="project" value="GO_Central"/>
</dbReference>
<dbReference type="Reactome" id="R-DDI-72203">
    <property type="pathway name" value="Processing of Capped Intron-Containing Pre-mRNA"/>
</dbReference>
<dbReference type="Proteomes" id="UP000002195">
    <property type="component" value="Unassembled WGS sequence"/>
</dbReference>
<dbReference type="InterPro" id="IPR000504">
    <property type="entry name" value="RRM_dom"/>
</dbReference>
<dbReference type="VEuPathDB" id="AmoebaDB:DDB_G0284167"/>
<dbReference type="AlphaFoldDB" id="Q54Q30"/>
<evidence type="ECO:0000256" key="2">
    <source>
        <dbReference type="PROSITE-ProRule" id="PRU00176"/>
    </source>
</evidence>
<dbReference type="PANTHER" id="PTHR48025:SF1">
    <property type="entry name" value="RRM DOMAIN-CONTAINING PROTEIN"/>
    <property type="match status" value="1"/>
</dbReference>
<evidence type="ECO:0000259" key="4">
    <source>
        <dbReference type="PROSITE" id="PS50102"/>
    </source>
</evidence>
<feature type="region of interest" description="Disordered" evidence="3">
    <location>
        <begin position="87"/>
        <end position="197"/>
    </location>
</feature>
<protein>
    <submittedName>
        <fullName evidence="5">RNA-binding region RNP-1 domain-containing protein</fullName>
    </submittedName>
</protein>
<dbReference type="STRING" id="44689.Q54Q30"/>
<dbReference type="Reactome" id="R-DDI-72163">
    <property type="pathway name" value="mRNA Splicing - Major Pathway"/>
</dbReference>
<evidence type="ECO:0000256" key="3">
    <source>
        <dbReference type="SAM" id="MobiDB-lite"/>
    </source>
</evidence>
<feature type="compositionally biased region" description="Basic and acidic residues" evidence="3">
    <location>
        <begin position="90"/>
        <end position="100"/>
    </location>
</feature>
<feature type="domain" description="RRM" evidence="4">
    <location>
        <begin position="17"/>
        <end position="93"/>
    </location>
</feature>
<keyword evidence="6" id="KW-1185">Reference proteome</keyword>
<dbReference type="SMR" id="Q54Q30"/>
<accession>Q54Q30</accession>
<sequence>MSAPSETTITTPTTPAHRIFVGNLTENVESSTLETAFAEFGKVLSVRIIKKKFKSNTFGFVDMEDLETANKAVAAINGREFDGKQVNVEIAREKSTESKPKRTSTRKTRTPKPTSTTTGENATTESTEASPTLNGNTTTKRRNARRNTKDVKAATTTTNTDATTNTAAASTAAAPATKTSKPKRERRPAANTADRQQSTTTLFVRNIPYSFDDVKLLETFKDCSPKSAHVIVNKHTNRSKGFGFVEFDDVANQQKGLTLNKLSVESRELSVKIALVPEPRDATATTPDVTTTA</sequence>
<dbReference type="RefSeq" id="XP_638767.1">
    <property type="nucleotide sequence ID" value="XM_633675.1"/>
</dbReference>
<dbReference type="Gene3D" id="3.30.70.330">
    <property type="match status" value="2"/>
</dbReference>
<dbReference type="KEGG" id="ddi:DDB_G0284167"/>
<comment type="caution">
    <text evidence="5">The sequence shown here is derived from an EMBL/GenBank/DDBJ whole genome shotgun (WGS) entry which is preliminary data.</text>
</comment>
<dbReference type="GO" id="GO:0031252">
    <property type="term" value="C:cell leading edge"/>
    <property type="evidence" value="ECO:0000314"/>
    <property type="project" value="dictyBase"/>
</dbReference>
<dbReference type="InParanoid" id="Q54Q30"/>
<feature type="compositionally biased region" description="Low complexity" evidence="3">
    <location>
        <begin position="111"/>
        <end position="138"/>
    </location>
</feature>
<feature type="compositionally biased region" description="Basic residues" evidence="3">
    <location>
        <begin position="101"/>
        <end position="110"/>
    </location>
</feature>
<dbReference type="GO" id="GO:1904403">
    <property type="term" value="P:cellular response to nocodazole"/>
    <property type="evidence" value="ECO:0000315"/>
    <property type="project" value="dictyBase"/>
</dbReference>
<organism evidence="5 6">
    <name type="scientific">Dictyostelium discoideum</name>
    <name type="common">Social amoeba</name>
    <dbReference type="NCBI Taxonomy" id="44689"/>
    <lineage>
        <taxon>Eukaryota</taxon>
        <taxon>Amoebozoa</taxon>
        <taxon>Evosea</taxon>
        <taxon>Eumycetozoa</taxon>
        <taxon>Dictyostelia</taxon>
        <taxon>Dictyosteliales</taxon>
        <taxon>Dictyosteliaceae</taxon>
        <taxon>Dictyostelium</taxon>
    </lineage>
</organism>